<keyword evidence="1" id="KW-1133">Transmembrane helix</keyword>
<feature type="transmembrane region" description="Helical" evidence="1">
    <location>
        <begin position="25"/>
        <end position="45"/>
    </location>
</feature>
<sequence length="57" mass="6250">MFIIAVFCLSTLAHSYHLAGRWLHNVFGLLLVLLFGVAGLVRGGLGRDLGPDRNRSE</sequence>
<name>A0A6P0C6I4_9RHOB</name>
<keyword evidence="1" id="KW-0812">Transmembrane</keyword>
<reference evidence="2 3" key="1">
    <citation type="submission" date="2020-01" db="EMBL/GenBank/DDBJ databases">
        <title>Sulfitobacter sediminilitoris sp. nov., isolated from a tidal flat.</title>
        <authorList>
            <person name="Park S."/>
            <person name="Yoon J.-H."/>
        </authorList>
    </citation>
    <scope>NUCLEOTIDE SEQUENCE [LARGE SCALE GENOMIC DNA]</scope>
    <source>
        <strain evidence="2 3">JBTF-M27</strain>
    </source>
</reference>
<evidence type="ECO:0000313" key="2">
    <source>
        <dbReference type="EMBL" id="NEK21769.1"/>
    </source>
</evidence>
<keyword evidence="3" id="KW-1185">Reference proteome</keyword>
<proteinExistence type="predicted"/>
<evidence type="ECO:0000313" key="3">
    <source>
        <dbReference type="Proteomes" id="UP000468591"/>
    </source>
</evidence>
<protein>
    <submittedName>
        <fullName evidence="2">Uncharacterized protein</fullName>
    </submittedName>
</protein>
<accession>A0A6P0C6I4</accession>
<comment type="caution">
    <text evidence="2">The sequence shown here is derived from an EMBL/GenBank/DDBJ whole genome shotgun (WGS) entry which is preliminary data.</text>
</comment>
<gene>
    <name evidence="2" type="ORF">GV827_05060</name>
</gene>
<dbReference type="AlphaFoldDB" id="A0A6P0C6I4"/>
<dbReference type="EMBL" id="JAABNT010000002">
    <property type="protein sequence ID" value="NEK21769.1"/>
    <property type="molecule type" value="Genomic_DNA"/>
</dbReference>
<organism evidence="2 3">
    <name type="scientific">Sulfitobacter sediminilitoris</name>
    <dbReference type="NCBI Taxonomy" id="2698830"/>
    <lineage>
        <taxon>Bacteria</taxon>
        <taxon>Pseudomonadati</taxon>
        <taxon>Pseudomonadota</taxon>
        <taxon>Alphaproteobacteria</taxon>
        <taxon>Rhodobacterales</taxon>
        <taxon>Roseobacteraceae</taxon>
        <taxon>Sulfitobacter</taxon>
    </lineage>
</organism>
<dbReference type="Proteomes" id="UP000468591">
    <property type="component" value="Unassembled WGS sequence"/>
</dbReference>
<keyword evidence="1" id="KW-0472">Membrane</keyword>
<evidence type="ECO:0000256" key="1">
    <source>
        <dbReference type="SAM" id="Phobius"/>
    </source>
</evidence>